<feature type="domain" description="Hedgehog/Intein (Hint)" evidence="1">
    <location>
        <begin position="270"/>
        <end position="410"/>
    </location>
</feature>
<gene>
    <name evidence="2" type="ORF">E3D00_04105</name>
</gene>
<evidence type="ECO:0000313" key="3">
    <source>
        <dbReference type="Proteomes" id="UP000316313"/>
    </source>
</evidence>
<dbReference type="Pfam" id="PF13403">
    <property type="entry name" value="Hint_2"/>
    <property type="match status" value="1"/>
</dbReference>
<reference evidence="2 3" key="1">
    <citation type="submission" date="2019-03" db="EMBL/GenBank/DDBJ databases">
        <title>The complete genome sequence of Swingsia samuiensis NBRC107927(T).</title>
        <authorList>
            <person name="Chua K.-O."/>
            <person name="Chan K.-G."/>
            <person name="See-Too W.-S."/>
        </authorList>
    </citation>
    <scope>NUCLEOTIDE SEQUENCE [LARGE SCALE GENOMIC DNA]</scope>
    <source>
        <strain evidence="2 3">AH83</strain>
    </source>
</reference>
<keyword evidence="3" id="KW-1185">Reference proteome</keyword>
<dbReference type="KEGG" id="ssam:E3D00_04105"/>
<dbReference type="InterPro" id="IPR028992">
    <property type="entry name" value="Hedgehog/Intein_dom"/>
</dbReference>
<dbReference type="Gene3D" id="2.160.20.20">
    <property type="match status" value="1"/>
</dbReference>
<dbReference type="PROSITE" id="PS50817">
    <property type="entry name" value="INTEIN_N_TER"/>
    <property type="match status" value="1"/>
</dbReference>
<proteinExistence type="predicted"/>
<accession>A0A4Y6UJ44</accession>
<dbReference type="SUPFAM" id="SSF51294">
    <property type="entry name" value="Hedgehog/intein (Hint) domain"/>
    <property type="match status" value="1"/>
</dbReference>
<name>A0A4Y6UJ44_9PROT</name>
<dbReference type="InterPro" id="IPR036844">
    <property type="entry name" value="Hint_dom_sf"/>
</dbReference>
<dbReference type="GO" id="GO:0016539">
    <property type="term" value="P:intein-mediated protein splicing"/>
    <property type="evidence" value="ECO:0007669"/>
    <property type="project" value="InterPro"/>
</dbReference>
<dbReference type="EMBL" id="CP038141">
    <property type="protein sequence ID" value="QDH16840.1"/>
    <property type="molecule type" value="Genomic_DNA"/>
</dbReference>
<organism evidence="2 3">
    <name type="scientific">Swingsia samuiensis</name>
    <dbReference type="NCBI Taxonomy" id="1293412"/>
    <lineage>
        <taxon>Bacteria</taxon>
        <taxon>Pseudomonadati</taxon>
        <taxon>Pseudomonadota</taxon>
        <taxon>Alphaproteobacteria</taxon>
        <taxon>Acetobacterales</taxon>
        <taxon>Acetobacteraceae</taxon>
        <taxon>Swingsia</taxon>
    </lineage>
</organism>
<dbReference type="Proteomes" id="UP000316313">
    <property type="component" value="Chromosome"/>
</dbReference>
<dbReference type="InterPro" id="IPR012332">
    <property type="entry name" value="Autotransporter_pectin_lyase_C"/>
</dbReference>
<dbReference type="AlphaFoldDB" id="A0A4Y6UJ44"/>
<dbReference type="InterPro" id="IPR006141">
    <property type="entry name" value="Intein_N"/>
</dbReference>
<evidence type="ECO:0000313" key="2">
    <source>
        <dbReference type="EMBL" id="QDH16840.1"/>
    </source>
</evidence>
<evidence type="ECO:0000259" key="1">
    <source>
        <dbReference type="Pfam" id="PF13403"/>
    </source>
</evidence>
<sequence length="617" mass="64402">MMIMSITSSGNVSASSNGSVTYIKSGGSVTVTNGSDLSSARVSSGGTLIAKDGGELSTPAVYSGGSATIGLSAHAGGARVSGGNLTVSSGGVIGNTYSSSNAEIDTNLLASGGTVNITSGGTVWGALLYSGTTVNVSGSIFGASLYSGATINLASGGSATISGGSDLGGVINLPSDDNQGLTILGLSSGGTLKTVISGFSGNKTFPESGTSDGIEIDGVKKSDVKSITYPSADEVSINLNNGSTITLNVAGVRDLGFTLSEKSGYLLYEVCFLKGSMIETPNGAKAVETISVGDMVSTYSVDGKKSEQPVTWVGHKTAHVNTTLADADAGYPVRIMKNAFADNVPSEDLLITPEHSVFINGHFTPARMLVNGSSIIYDRSITHYEYFHVETEKHSIISANNTLTESYLDTGNRRTFVSETGKVLPLFPQARTWAEDAAAPLVVSRDAIEPLFHEIAQRAETLGYAQTTSAPELTQDADLHLVTENGSTLRQLRAENGKVVFEIPANTSSVRIVSRASRPSDTIGPFVDDRRFLGVLVGEISIFSGNKTQVITSHISDADLAGWDIVEQGPHRWTNGYAKLNLDQASQKESRLLSIQILAAGPYLLEEEVAQNDAKRA</sequence>
<protein>
    <recommendedName>
        <fullName evidence="1">Hedgehog/Intein (Hint) domain-containing protein</fullName>
    </recommendedName>
</protein>